<comment type="catalytic activity">
    <reaction evidence="1">
        <text>ATP + protein L-histidine = ADP + protein N-phospho-L-histidine.</text>
        <dbReference type="EC" id="2.7.13.3"/>
    </reaction>
</comment>
<keyword evidence="8 15" id="KW-0418">Kinase</keyword>
<dbReference type="STRING" id="1285242.A6A04_06745"/>
<dbReference type="Pfam" id="PF13426">
    <property type="entry name" value="PAS_9"/>
    <property type="match status" value="1"/>
</dbReference>
<evidence type="ECO:0000256" key="5">
    <source>
        <dbReference type="ARBA" id="ARBA00022553"/>
    </source>
</evidence>
<dbReference type="InterPro" id="IPR035965">
    <property type="entry name" value="PAS-like_dom_sf"/>
</dbReference>
<dbReference type="InterPro" id="IPR003594">
    <property type="entry name" value="HATPase_dom"/>
</dbReference>
<dbReference type="InterPro" id="IPR001610">
    <property type="entry name" value="PAC"/>
</dbReference>
<dbReference type="PROSITE" id="PS50113">
    <property type="entry name" value="PAC"/>
    <property type="match status" value="1"/>
</dbReference>
<dbReference type="PROSITE" id="PS50109">
    <property type="entry name" value="HIS_KIN"/>
    <property type="match status" value="1"/>
</dbReference>
<dbReference type="EC" id="2.7.13.3" evidence="3"/>
<dbReference type="Pfam" id="PF00512">
    <property type="entry name" value="HisKA"/>
    <property type="match status" value="1"/>
</dbReference>
<dbReference type="Proteomes" id="UP000078428">
    <property type="component" value="Unassembled WGS sequence"/>
</dbReference>
<evidence type="ECO:0000256" key="9">
    <source>
        <dbReference type="ARBA" id="ARBA00022989"/>
    </source>
</evidence>
<dbReference type="EMBL" id="LWQT01000098">
    <property type="protein sequence ID" value="OAN45589.1"/>
    <property type="molecule type" value="Genomic_DNA"/>
</dbReference>
<evidence type="ECO:0000259" key="13">
    <source>
        <dbReference type="PROSITE" id="PS50112"/>
    </source>
</evidence>
<evidence type="ECO:0000256" key="1">
    <source>
        <dbReference type="ARBA" id="ARBA00000085"/>
    </source>
</evidence>
<feature type="transmembrane region" description="Helical" evidence="11">
    <location>
        <begin position="21"/>
        <end position="39"/>
    </location>
</feature>
<dbReference type="InterPro" id="IPR000014">
    <property type="entry name" value="PAS"/>
</dbReference>
<protein>
    <recommendedName>
        <fullName evidence="3">histidine kinase</fullName>
        <ecNumber evidence="3">2.7.13.3</ecNumber>
    </recommendedName>
</protein>
<dbReference type="Gene3D" id="3.30.450.20">
    <property type="entry name" value="PAS domain"/>
    <property type="match status" value="4"/>
</dbReference>
<keyword evidence="6" id="KW-0808">Transferase</keyword>
<dbReference type="PROSITE" id="PS50112">
    <property type="entry name" value="PAS"/>
    <property type="match status" value="2"/>
</dbReference>
<dbReference type="CDD" id="cd00082">
    <property type="entry name" value="HisKA"/>
    <property type="match status" value="1"/>
</dbReference>
<dbReference type="Gene3D" id="1.10.287.130">
    <property type="match status" value="1"/>
</dbReference>
<comment type="subcellular location">
    <subcellularLocation>
        <location evidence="2">Cell membrane</location>
        <topology evidence="2">Multi-pass membrane protein</topology>
    </subcellularLocation>
</comment>
<keyword evidence="9 11" id="KW-1133">Transmembrane helix</keyword>
<evidence type="ECO:0000313" key="16">
    <source>
        <dbReference type="Proteomes" id="UP000078428"/>
    </source>
</evidence>
<keyword evidence="7 11" id="KW-0812">Transmembrane</keyword>
<evidence type="ECO:0000256" key="2">
    <source>
        <dbReference type="ARBA" id="ARBA00004651"/>
    </source>
</evidence>
<dbReference type="SUPFAM" id="SSF47384">
    <property type="entry name" value="Homodimeric domain of signal transducing histidine kinase"/>
    <property type="match status" value="1"/>
</dbReference>
<keyword evidence="4" id="KW-1003">Cell membrane</keyword>
<keyword evidence="16" id="KW-1185">Reference proteome</keyword>
<dbReference type="SMART" id="SM00091">
    <property type="entry name" value="PAS"/>
    <property type="match status" value="2"/>
</dbReference>
<dbReference type="InterPro" id="IPR052162">
    <property type="entry name" value="Sensor_kinase/Photoreceptor"/>
</dbReference>
<evidence type="ECO:0000259" key="14">
    <source>
        <dbReference type="PROSITE" id="PS50113"/>
    </source>
</evidence>
<dbReference type="PRINTS" id="PR00344">
    <property type="entry name" value="BCTRLSENSOR"/>
</dbReference>
<dbReference type="SMART" id="SM00388">
    <property type="entry name" value="HisKA"/>
    <property type="match status" value="1"/>
</dbReference>
<dbReference type="PANTHER" id="PTHR43304">
    <property type="entry name" value="PHYTOCHROME-LIKE PROTEIN CPH1"/>
    <property type="match status" value="1"/>
</dbReference>
<comment type="caution">
    <text evidence="15">The sequence shown here is derived from an EMBL/GenBank/DDBJ whole genome shotgun (WGS) entry which is preliminary data.</text>
</comment>
<dbReference type="InterPro" id="IPR000700">
    <property type="entry name" value="PAS-assoc_C"/>
</dbReference>
<dbReference type="SMART" id="SM00086">
    <property type="entry name" value="PAC"/>
    <property type="match status" value="2"/>
</dbReference>
<dbReference type="OrthoDB" id="434992at2"/>
<dbReference type="NCBIfam" id="TIGR00229">
    <property type="entry name" value="sensory_box"/>
    <property type="match status" value="2"/>
</dbReference>
<dbReference type="SUPFAM" id="SSF55785">
    <property type="entry name" value="PYP-like sensor domain (PAS domain)"/>
    <property type="match status" value="2"/>
</dbReference>
<dbReference type="CDD" id="cd16921">
    <property type="entry name" value="HATPase_FilI-like"/>
    <property type="match status" value="1"/>
</dbReference>
<evidence type="ECO:0000256" key="6">
    <source>
        <dbReference type="ARBA" id="ARBA00022679"/>
    </source>
</evidence>
<evidence type="ECO:0000256" key="8">
    <source>
        <dbReference type="ARBA" id="ARBA00022777"/>
    </source>
</evidence>
<dbReference type="RefSeq" id="WP_082915028.1">
    <property type="nucleotide sequence ID" value="NZ_LWQT01000098.1"/>
</dbReference>
<dbReference type="GO" id="GO:0005886">
    <property type="term" value="C:plasma membrane"/>
    <property type="evidence" value="ECO:0007669"/>
    <property type="project" value="UniProtKB-SubCell"/>
</dbReference>
<dbReference type="InterPro" id="IPR004358">
    <property type="entry name" value="Sig_transdc_His_kin-like_C"/>
</dbReference>
<organism evidence="15 16">
    <name type="scientific">Paramagnetospirillum marisnigri</name>
    <dbReference type="NCBI Taxonomy" id="1285242"/>
    <lineage>
        <taxon>Bacteria</taxon>
        <taxon>Pseudomonadati</taxon>
        <taxon>Pseudomonadota</taxon>
        <taxon>Alphaproteobacteria</taxon>
        <taxon>Rhodospirillales</taxon>
        <taxon>Magnetospirillaceae</taxon>
        <taxon>Paramagnetospirillum</taxon>
    </lineage>
</organism>
<dbReference type="InterPro" id="IPR005467">
    <property type="entry name" value="His_kinase_dom"/>
</dbReference>
<evidence type="ECO:0000256" key="7">
    <source>
        <dbReference type="ARBA" id="ARBA00022692"/>
    </source>
</evidence>
<evidence type="ECO:0000256" key="4">
    <source>
        <dbReference type="ARBA" id="ARBA00022475"/>
    </source>
</evidence>
<dbReference type="Pfam" id="PF02518">
    <property type="entry name" value="HATPase_c"/>
    <property type="match status" value="1"/>
</dbReference>
<dbReference type="Gene3D" id="3.30.565.10">
    <property type="entry name" value="Histidine kinase-like ATPase, C-terminal domain"/>
    <property type="match status" value="1"/>
</dbReference>
<feature type="domain" description="PAS" evidence="13">
    <location>
        <begin position="453"/>
        <end position="496"/>
    </location>
</feature>
<reference evidence="15 16" key="1">
    <citation type="submission" date="2016-04" db="EMBL/GenBank/DDBJ databases">
        <title>Draft genome sequence of freshwater magnetotactic bacteria Magnetospirillum marisnigri SP-1 and Magnetospirillum moscoviense BB-1.</title>
        <authorList>
            <person name="Koziaeva V."/>
            <person name="Dziuba M.V."/>
            <person name="Ivanov T.M."/>
            <person name="Kuznetsov B."/>
            <person name="Grouzdev D.S."/>
        </authorList>
    </citation>
    <scope>NUCLEOTIDE SEQUENCE [LARGE SCALE GENOMIC DNA]</scope>
    <source>
        <strain evidence="15 16">SP-1</strain>
    </source>
</reference>
<dbReference type="CDD" id="cd12915">
    <property type="entry name" value="PDC2_DGC_like"/>
    <property type="match status" value="1"/>
</dbReference>
<dbReference type="PANTHER" id="PTHR43304:SF1">
    <property type="entry name" value="PAC DOMAIN-CONTAINING PROTEIN"/>
    <property type="match status" value="1"/>
</dbReference>
<dbReference type="Pfam" id="PF08448">
    <property type="entry name" value="PAS_4"/>
    <property type="match status" value="1"/>
</dbReference>
<dbReference type="AlphaFoldDB" id="A0A178MA15"/>
<sequence>MTSTSGTVGSAPPRATWRARLIALIAIPCILGLTGWQLYASYRDSLADSEALATALARVAEEHFGGNLRTITQVLEEATALADAGGRIDVDAFSALIAGRMQHLPFIRSAFFAGANGLAVGGTQTGIAGIDIGDREYFKVLARPDAPAIFVSSPLISRVRRETTIYIAARIRDAAGQFAGVAVVSVNPDLFEEELRTVRPPQGGFATLLRLDGTILSRVPDGEKHVGKVVGDGPATSAARQRPSGVLYGAGAVDGARRILAFRRVGDTGLVVVVGMRVDGILADWRNDALIHGMVAGVMIVLMAAMAIRSDRSHAEREQVQLALEASEARYRLLIDHSPLGIVHAAADGETLYVNARWLTLAGRQRDQVLGRKWCELVDERDRPEVGERWRGMVRDGDAFAADMRLKTPDGSLRWVRALASPLDMVPGGGGYSVSFEDTSLARMAEQSLRLSEEKFAKAFLGSPDALVISTEANGRYVEVNDAFCRLLGYGRDELLVADSLSLGIWADARDRARLVKMVGEQGQVDDFETILRRKDGSTMVVLISVQRIVVADDRCLLFICRDISERRAMEEKARSLVAKLNASNKELEQFAYVASHDLQEPLRMIAGYAQLLERRYRGRLDSDADEFIEFLVDGAKRMQVMIRDLLEYSRVDRLGGAFVVFDAAEALEDARRNLLAALQDSGALLKVAPLPEVRADRSQLVRLFQNLIGNALKYRHPERPPEIVVGAVRSGDDWVFSVADNGIGIDAEYFERIFLIFQRLHTRDQFEGTGIGLAICKKIVERHGGRLWVESVPGQGSTFYFTMPCVSTAATPA</sequence>
<evidence type="ECO:0000256" key="3">
    <source>
        <dbReference type="ARBA" id="ARBA00012438"/>
    </source>
</evidence>
<accession>A0A178MA15</accession>
<dbReference type="CDD" id="cd12914">
    <property type="entry name" value="PDC1_DGC_like"/>
    <property type="match status" value="1"/>
</dbReference>
<gene>
    <name evidence="15" type="ORF">A6A04_06745</name>
</gene>
<dbReference type="InterPro" id="IPR036097">
    <property type="entry name" value="HisK_dim/P_sf"/>
</dbReference>
<evidence type="ECO:0000259" key="12">
    <source>
        <dbReference type="PROSITE" id="PS50109"/>
    </source>
</evidence>
<dbReference type="InterPro" id="IPR033479">
    <property type="entry name" value="dCache_1"/>
</dbReference>
<keyword evidence="10 11" id="KW-0472">Membrane</keyword>
<name>A0A178MA15_9PROT</name>
<dbReference type="InterPro" id="IPR036890">
    <property type="entry name" value="HATPase_C_sf"/>
</dbReference>
<dbReference type="FunFam" id="3.30.565.10:FF:000006">
    <property type="entry name" value="Sensor histidine kinase WalK"/>
    <property type="match status" value="1"/>
</dbReference>
<dbReference type="InterPro" id="IPR013656">
    <property type="entry name" value="PAS_4"/>
</dbReference>
<evidence type="ECO:0000256" key="10">
    <source>
        <dbReference type="ARBA" id="ARBA00023136"/>
    </source>
</evidence>
<proteinExistence type="predicted"/>
<keyword evidence="5" id="KW-0597">Phosphoprotein</keyword>
<dbReference type="SMART" id="SM00387">
    <property type="entry name" value="HATPase_c"/>
    <property type="match status" value="1"/>
</dbReference>
<dbReference type="Pfam" id="PF02743">
    <property type="entry name" value="dCache_1"/>
    <property type="match status" value="1"/>
</dbReference>
<feature type="domain" description="PAS" evidence="13">
    <location>
        <begin position="327"/>
        <end position="397"/>
    </location>
</feature>
<feature type="domain" description="PAC" evidence="14">
    <location>
        <begin position="526"/>
        <end position="576"/>
    </location>
</feature>
<dbReference type="InterPro" id="IPR003661">
    <property type="entry name" value="HisK_dim/P_dom"/>
</dbReference>
<dbReference type="CDD" id="cd00130">
    <property type="entry name" value="PAS"/>
    <property type="match status" value="2"/>
</dbReference>
<dbReference type="GO" id="GO:0000155">
    <property type="term" value="F:phosphorelay sensor kinase activity"/>
    <property type="evidence" value="ECO:0007669"/>
    <property type="project" value="InterPro"/>
</dbReference>
<feature type="domain" description="Histidine kinase" evidence="12">
    <location>
        <begin position="594"/>
        <end position="808"/>
    </location>
</feature>
<dbReference type="SUPFAM" id="SSF55874">
    <property type="entry name" value="ATPase domain of HSP90 chaperone/DNA topoisomerase II/histidine kinase"/>
    <property type="match status" value="1"/>
</dbReference>
<evidence type="ECO:0000256" key="11">
    <source>
        <dbReference type="SAM" id="Phobius"/>
    </source>
</evidence>
<evidence type="ECO:0000313" key="15">
    <source>
        <dbReference type="EMBL" id="OAN45589.1"/>
    </source>
</evidence>